<sequence>MHIEEFRAELEIRLRIEKEYLVQELSSIESDQDRLEILSKFNIKYKVLVQRMADEEGIDLEASDLNENNSDPKNLSNGQVILGKTMSIYDRLADELYEEIIQ</sequence>
<gene>
    <name evidence="1" type="ORF">AAFP95_05925</name>
</gene>
<organism evidence="1 2">
    <name type="scientific">Chryseobacterium endophyticum</name>
    <dbReference type="NCBI Taxonomy" id="1854762"/>
    <lineage>
        <taxon>Bacteria</taxon>
        <taxon>Pseudomonadati</taxon>
        <taxon>Bacteroidota</taxon>
        <taxon>Flavobacteriia</taxon>
        <taxon>Flavobacteriales</taxon>
        <taxon>Weeksellaceae</taxon>
        <taxon>Chryseobacterium group</taxon>
        <taxon>Chryseobacterium</taxon>
    </lineage>
</organism>
<reference evidence="1 2" key="1">
    <citation type="submission" date="2024-04" db="EMBL/GenBank/DDBJ databases">
        <title>Genome sequencing and assembly of rice foliar adapted Chryseobacterium endophyticum OsEnb-ALM-A6.</title>
        <authorList>
            <person name="Kumar S."/>
            <person name="Javed M."/>
            <person name="Chouhan V."/>
            <person name="Charishma K."/>
            <person name="Patel A."/>
            <person name="Kumar M."/>
            <person name="Sahu K.P."/>
            <person name="Kumar A."/>
        </authorList>
    </citation>
    <scope>NUCLEOTIDE SEQUENCE [LARGE SCALE GENOMIC DNA]</scope>
    <source>
        <strain evidence="1 2">OsEnb-ALM-A6</strain>
    </source>
</reference>
<evidence type="ECO:0000313" key="1">
    <source>
        <dbReference type="EMBL" id="XAO75466.1"/>
    </source>
</evidence>
<dbReference type="RefSeq" id="WP_294199559.1">
    <property type="nucleotide sequence ID" value="NZ_CP154834.1"/>
</dbReference>
<accession>A0AAU6WS62</accession>
<dbReference type="AlphaFoldDB" id="A0AAU6WS62"/>
<protein>
    <submittedName>
        <fullName evidence="1">Uncharacterized protein</fullName>
    </submittedName>
</protein>
<dbReference type="Proteomes" id="UP001463665">
    <property type="component" value="Chromosome"/>
</dbReference>
<dbReference type="EMBL" id="CP154834">
    <property type="protein sequence ID" value="XAO75466.1"/>
    <property type="molecule type" value="Genomic_DNA"/>
</dbReference>
<proteinExistence type="predicted"/>
<name>A0AAU6WS62_9FLAO</name>
<evidence type="ECO:0000313" key="2">
    <source>
        <dbReference type="Proteomes" id="UP001463665"/>
    </source>
</evidence>
<keyword evidence="2" id="KW-1185">Reference proteome</keyword>